<organism evidence="1 2">
    <name type="scientific">Takifugu bimaculatus</name>
    <dbReference type="NCBI Taxonomy" id="433685"/>
    <lineage>
        <taxon>Eukaryota</taxon>
        <taxon>Metazoa</taxon>
        <taxon>Chordata</taxon>
        <taxon>Craniata</taxon>
        <taxon>Vertebrata</taxon>
        <taxon>Euteleostomi</taxon>
        <taxon>Actinopterygii</taxon>
        <taxon>Neopterygii</taxon>
        <taxon>Teleostei</taxon>
        <taxon>Neoteleostei</taxon>
        <taxon>Acanthomorphata</taxon>
        <taxon>Eupercaria</taxon>
        <taxon>Tetraodontiformes</taxon>
        <taxon>Tetradontoidea</taxon>
        <taxon>Tetraodontidae</taxon>
        <taxon>Takifugu</taxon>
    </lineage>
</organism>
<name>A0A4Z2BD60_9TELE</name>
<reference evidence="1 2" key="1">
    <citation type="submission" date="2019-04" db="EMBL/GenBank/DDBJ databases">
        <title>The sequence and de novo assembly of Takifugu bimaculatus genome using PacBio and Hi-C technologies.</title>
        <authorList>
            <person name="Xu P."/>
            <person name="Liu B."/>
            <person name="Zhou Z."/>
        </authorList>
    </citation>
    <scope>NUCLEOTIDE SEQUENCE [LARGE SCALE GENOMIC DNA]</scope>
    <source>
        <strain evidence="1">TB-2018</strain>
        <tissue evidence="1">Muscle</tissue>
    </source>
</reference>
<comment type="caution">
    <text evidence="1">The sequence shown here is derived from an EMBL/GenBank/DDBJ whole genome shotgun (WGS) entry which is preliminary data.</text>
</comment>
<keyword evidence="2" id="KW-1185">Reference proteome</keyword>
<dbReference type="EMBL" id="SWLE01000017">
    <property type="protein sequence ID" value="TNM90273.1"/>
    <property type="molecule type" value="Genomic_DNA"/>
</dbReference>
<evidence type="ECO:0000313" key="1">
    <source>
        <dbReference type="EMBL" id="TNM90273.1"/>
    </source>
</evidence>
<protein>
    <submittedName>
        <fullName evidence="1">Uncharacterized protein</fullName>
    </submittedName>
</protein>
<dbReference type="AlphaFoldDB" id="A0A4Z2BD60"/>
<accession>A0A4Z2BD60</accession>
<dbReference type="Proteomes" id="UP000516260">
    <property type="component" value="Chromosome 4"/>
</dbReference>
<proteinExistence type="predicted"/>
<evidence type="ECO:0000313" key="2">
    <source>
        <dbReference type="Proteomes" id="UP000516260"/>
    </source>
</evidence>
<gene>
    <name evidence="1" type="ORF">fugu_004507</name>
</gene>
<sequence length="157" mass="17898">MASRQQLLGQLRCPRVPDGAAQITLDTEWAKTEQTPRLKAEISLKQRERTHHKYDMYGRNPAFVCVCACDKCCYTCVRTEITVWTVKIIVLIQCVYFSPIMLHKCSIWGIKCDSSCGGNCLNWLYYFLLASSLLSLLSECESLKTHIGDKKTNPKNI</sequence>